<name>A0A1H3MB26_9EURY</name>
<evidence type="ECO:0000313" key="4">
    <source>
        <dbReference type="Proteomes" id="UP000199079"/>
    </source>
</evidence>
<dbReference type="EMBL" id="FNPC01000009">
    <property type="protein sequence ID" value="SDY73399.1"/>
    <property type="molecule type" value="Genomic_DNA"/>
</dbReference>
<organism evidence="3 4">
    <name type="scientific">Halopenitus persicus</name>
    <dbReference type="NCBI Taxonomy" id="1048396"/>
    <lineage>
        <taxon>Archaea</taxon>
        <taxon>Methanobacteriati</taxon>
        <taxon>Methanobacteriota</taxon>
        <taxon>Stenosarchaea group</taxon>
        <taxon>Halobacteria</taxon>
        <taxon>Halobacteriales</taxon>
        <taxon>Haloferacaceae</taxon>
        <taxon>Halopenitus</taxon>
    </lineage>
</organism>
<dbReference type="SUPFAM" id="SSF47240">
    <property type="entry name" value="Ferritin-like"/>
    <property type="match status" value="1"/>
</dbReference>
<protein>
    <submittedName>
        <fullName evidence="3">DNA-binding ferritin-like protein (Oxidative damage protectant)</fullName>
    </submittedName>
</protein>
<dbReference type="Gene3D" id="1.20.1260.10">
    <property type="match status" value="1"/>
</dbReference>
<reference evidence="4" key="1">
    <citation type="submission" date="2016-10" db="EMBL/GenBank/DDBJ databases">
        <authorList>
            <person name="Varghese N."/>
            <person name="Submissions S."/>
        </authorList>
    </citation>
    <scope>NUCLEOTIDE SEQUENCE [LARGE SCALE GENOMIC DNA]</scope>
    <source>
        <strain evidence="4">DC30,IBRC 10041,KCTC 4046</strain>
    </source>
</reference>
<dbReference type="PIRSF" id="PIRSF005900">
    <property type="entry name" value="Dps"/>
    <property type="match status" value="1"/>
</dbReference>
<accession>A0A1H3MB26</accession>
<proteinExistence type="inferred from homology"/>
<dbReference type="Proteomes" id="UP000199079">
    <property type="component" value="Unassembled WGS sequence"/>
</dbReference>
<dbReference type="Pfam" id="PF00210">
    <property type="entry name" value="Ferritin"/>
    <property type="match status" value="1"/>
</dbReference>
<dbReference type="RefSeq" id="WP_021072441.1">
    <property type="nucleotide sequence ID" value="NZ_FNPC01000009.1"/>
</dbReference>
<comment type="similarity">
    <text evidence="1">Belongs to the Dps family.</text>
</comment>
<dbReference type="InterPro" id="IPR009078">
    <property type="entry name" value="Ferritin-like_SF"/>
</dbReference>
<dbReference type="OrthoDB" id="8265at2157"/>
<dbReference type="GeneID" id="43838488"/>
<feature type="domain" description="Ferritin/DPS" evidence="2">
    <location>
        <begin position="39"/>
        <end position="180"/>
    </location>
</feature>
<dbReference type="InterPro" id="IPR012347">
    <property type="entry name" value="Ferritin-like"/>
</dbReference>
<dbReference type="GO" id="GO:0003677">
    <property type="term" value="F:DNA binding"/>
    <property type="evidence" value="ECO:0007669"/>
    <property type="project" value="UniProtKB-KW"/>
</dbReference>
<dbReference type="AlphaFoldDB" id="A0A1H3MB26"/>
<dbReference type="PANTHER" id="PTHR42932:SF1">
    <property type="entry name" value="GENERAL STRESS PROTEIN 20U"/>
    <property type="match status" value="1"/>
</dbReference>
<dbReference type="NCBIfam" id="NF041388">
    <property type="entry name" value="DNAstvprot_Halo"/>
    <property type="match status" value="1"/>
</dbReference>
<gene>
    <name evidence="3" type="ORF">SAMN05216564_10912</name>
</gene>
<dbReference type="InterPro" id="IPR002177">
    <property type="entry name" value="DPS_DNA-bd"/>
</dbReference>
<keyword evidence="4" id="KW-1185">Reference proteome</keyword>
<evidence type="ECO:0000313" key="3">
    <source>
        <dbReference type="EMBL" id="SDY73399.1"/>
    </source>
</evidence>
<evidence type="ECO:0000256" key="1">
    <source>
        <dbReference type="ARBA" id="ARBA00009497"/>
    </source>
</evidence>
<sequence length="189" mass="21087">MASTPHLRKPDADHVRQEWDTVEENALRIDPTAAERIVEALNSELSGLYILFNQVRKHHWLVEGSESGDVGDFLEDAADRLTEITDDLALRVHALGGVPVCGPMGIRQHAPIHIEAPHHYDVRSSLDRDLDGYATLAVQIREHIELADRLGDDATSELLRDHLTTLEADAHTLERYLADDTLVQHGSTN</sequence>
<dbReference type="PANTHER" id="PTHR42932">
    <property type="entry name" value="GENERAL STRESS PROTEIN 20U"/>
    <property type="match status" value="1"/>
</dbReference>
<dbReference type="InterPro" id="IPR008331">
    <property type="entry name" value="Ferritin_DPS_dom"/>
</dbReference>
<keyword evidence="3" id="KW-0238">DNA-binding</keyword>
<dbReference type="InterPro" id="IPR054862">
    <property type="entry name" value="DNA_prot_starvation"/>
</dbReference>
<dbReference type="GO" id="GO:0008199">
    <property type="term" value="F:ferric iron binding"/>
    <property type="evidence" value="ECO:0007669"/>
    <property type="project" value="InterPro"/>
</dbReference>
<evidence type="ECO:0000259" key="2">
    <source>
        <dbReference type="Pfam" id="PF00210"/>
    </source>
</evidence>